<feature type="chain" id="PRO_5032808859" evidence="3">
    <location>
        <begin position="27"/>
        <end position="434"/>
    </location>
</feature>
<evidence type="ECO:0000256" key="3">
    <source>
        <dbReference type="SAM" id="SignalP"/>
    </source>
</evidence>
<dbReference type="Proteomes" id="UP000663872">
    <property type="component" value="Unassembled WGS sequence"/>
</dbReference>
<reference evidence="4" key="1">
    <citation type="submission" date="2021-02" db="EMBL/GenBank/DDBJ databases">
        <authorList>
            <person name="Nowell W R."/>
        </authorList>
    </citation>
    <scope>NUCLEOTIDE SEQUENCE</scope>
</reference>
<dbReference type="Gene3D" id="2.120.10.30">
    <property type="entry name" value="TolB, C-terminal domain"/>
    <property type="match status" value="2"/>
</dbReference>
<dbReference type="EMBL" id="CAJNYT010001993">
    <property type="protein sequence ID" value="CAF3441418.1"/>
    <property type="molecule type" value="Genomic_DNA"/>
</dbReference>
<feature type="signal peptide" evidence="3">
    <location>
        <begin position="1"/>
        <end position="26"/>
    </location>
</feature>
<evidence type="ECO:0000313" key="5">
    <source>
        <dbReference type="Proteomes" id="UP000663872"/>
    </source>
</evidence>
<dbReference type="CDD" id="cd05819">
    <property type="entry name" value="NHL"/>
    <property type="match status" value="1"/>
</dbReference>
<sequence>MQTMLSKVIYCFIFVLCSVLIVQVQSQACNGMSQYDRCSRNSACACFRVASTPNTGICTDRLAATCSELVPCEKSTNLCNQSDHQCVHHPQCQDSPVCYPIPTFNQQFCPPTLTTTTTTTAPTTTIQQSAIPNITGNATSVRNGVTVAGGIGSGNATNQLHLPSGLVVDDDQTVIIADTWNHRIIQWKKDDTNGQVVAGGKGLGNRMDQLNYPSDVLIDKVTNSFLICDQNNRRVVRWSRLSSTTQGEILINNIFCYGLFMDDQRYLYVSDIGMHGVRRYQMGDTNGILVAGGNRAGSGLNQFKLPTYLFVDRQQNVYVSDRDNNRVMKWGKGATEGIIVAGDQEKGSALTQLSSPHGLFIDTLGAIHVVDSGNHRVIRWVQTDKKQGTVMVGGNGLGSRANQFYSPEDLSFDPHGNLYVTDRYNHRVQRFSFE</sequence>
<proteinExistence type="predicted"/>
<comment type="caution">
    <text evidence="4">The sequence shown here is derived from an EMBL/GenBank/DDBJ whole genome shotgun (WGS) entry which is preliminary data.</text>
</comment>
<accession>A0A818DCK0</accession>
<dbReference type="GO" id="GO:0008270">
    <property type="term" value="F:zinc ion binding"/>
    <property type="evidence" value="ECO:0007669"/>
    <property type="project" value="UniProtKB-KW"/>
</dbReference>
<keyword evidence="3" id="KW-0732">Signal</keyword>
<dbReference type="Pfam" id="PF01436">
    <property type="entry name" value="NHL"/>
    <property type="match status" value="2"/>
</dbReference>
<gene>
    <name evidence="4" type="ORF">GRG538_LOCUS13513</name>
</gene>
<dbReference type="Gene3D" id="2.40.10.500">
    <property type="match status" value="1"/>
</dbReference>
<keyword evidence="1" id="KW-0677">Repeat</keyword>
<dbReference type="AlphaFoldDB" id="A0A818DCK0"/>
<dbReference type="PROSITE" id="PS51125">
    <property type="entry name" value="NHL"/>
    <property type="match status" value="2"/>
</dbReference>
<evidence type="ECO:0000313" key="4">
    <source>
        <dbReference type="EMBL" id="CAF3441418.1"/>
    </source>
</evidence>
<dbReference type="InterPro" id="IPR011042">
    <property type="entry name" value="6-blade_b-propeller_TolB-like"/>
</dbReference>
<dbReference type="PANTHER" id="PTHR24104">
    <property type="entry name" value="E3 UBIQUITIN-PROTEIN LIGASE NHLRC1-RELATED"/>
    <property type="match status" value="1"/>
</dbReference>
<organism evidence="4 5">
    <name type="scientific">Rotaria socialis</name>
    <dbReference type="NCBI Taxonomy" id="392032"/>
    <lineage>
        <taxon>Eukaryota</taxon>
        <taxon>Metazoa</taxon>
        <taxon>Spiralia</taxon>
        <taxon>Gnathifera</taxon>
        <taxon>Rotifera</taxon>
        <taxon>Eurotatoria</taxon>
        <taxon>Bdelloidea</taxon>
        <taxon>Philodinida</taxon>
        <taxon>Philodinidae</taxon>
        <taxon>Rotaria</taxon>
    </lineage>
</organism>
<dbReference type="InterPro" id="IPR001258">
    <property type="entry name" value="NHL_repeat"/>
</dbReference>
<dbReference type="SUPFAM" id="SSF63825">
    <property type="entry name" value="YWTD domain"/>
    <property type="match status" value="1"/>
</dbReference>
<dbReference type="InterPro" id="IPR050952">
    <property type="entry name" value="TRIM-NHL_E3_ligases"/>
</dbReference>
<protein>
    <submittedName>
        <fullName evidence="4">Uncharacterized protein</fullName>
    </submittedName>
</protein>
<name>A0A818DCK0_9BILA</name>
<feature type="repeat" description="NHL" evidence="2">
    <location>
        <begin position="154"/>
        <end position="190"/>
    </location>
</feature>
<feature type="repeat" description="NHL" evidence="2">
    <location>
        <begin position="398"/>
        <end position="434"/>
    </location>
</feature>
<dbReference type="PANTHER" id="PTHR24104:SF25">
    <property type="entry name" value="PROTEIN LIN-41"/>
    <property type="match status" value="1"/>
</dbReference>
<evidence type="ECO:0000256" key="2">
    <source>
        <dbReference type="PROSITE-ProRule" id="PRU00504"/>
    </source>
</evidence>
<evidence type="ECO:0000256" key="1">
    <source>
        <dbReference type="ARBA" id="ARBA00022737"/>
    </source>
</evidence>